<feature type="transmembrane region" description="Helical" evidence="1">
    <location>
        <begin position="312"/>
        <end position="331"/>
    </location>
</feature>
<gene>
    <name evidence="2" type="ordered locus">ERWE_CDS_08960</name>
</gene>
<sequence length="560" mass="63421">MYDPAKYKFYKEWLDNLRYTIFYNPSIGMFCSGKVIRNLTPAAFVIQNKDDAVDESFLQRVLIHTSTNKDDIRKTVSFIRSLGFLPVVHSSYDIGISECTYREGKAYSNPKTVFIISTCDGAKEHTPESDIYDIILKSQRDFVDELETQAGTDRVFRVEKYDVSSKPLSHEIYDSVLYAERWSLLTIREKILRCCFTVVFAPTIVIPIVLLLSYVGNRSVQEEASSMNLLSWQYREYNQGIRTVSEDLLNDDVPSTKRERILSHIKQEAEKQSFMVNDGKGNLQLTELGKKVSTKHNLFLMAGNNELTKRQLLLRCTTFLILGSVYLLKLVALSCHFFKFDRIALYCSVVSYFIMFLGGLYLLSYKNKISRVCAAFIIGFAGIFMATNVLMLCCDAKFGHEFVLSSVIAGITGTMIAITLICHFLRRKDRKIVSKLDGLSTTAYLSIKDHLKMFDDIEYIKIGKYEFMFVESVNMPIYNACKAGVFGQQALDNLQEEKSTGDIDTVPRVDDDTLLPDPAVQDSRVNVGATGCEITELLDSDIEEAVVTGTASNTSRETSR</sequence>
<feature type="transmembrane region" description="Helical" evidence="1">
    <location>
        <begin position="372"/>
        <end position="391"/>
    </location>
</feature>
<reference evidence="2 3" key="1">
    <citation type="journal article" date="2006" name="J. Bacteriol.">
        <title>Comparative genomic analysis of three strains of Ehrlichia ruminantium reveals an active process of genome size plasticity.</title>
        <authorList>
            <person name="Frutos R."/>
            <person name="Viari A."/>
            <person name="Ferraz C."/>
            <person name="Morgat A."/>
            <person name="Eychenie S."/>
            <person name="Kandassami Y."/>
            <person name="Chantal I."/>
            <person name="Bensaid A."/>
            <person name="Coissac E."/>
            <person name="Vachiery N."/>
            <person name="Demaille J."/>
            <person name="Martinez D."/>
        </authorList>
    </citation>
    <scope>NUCLEOTIDE SEQUENCE [LARGE SCALE GENOMIC DNA]</scope>
    <source>
        <strain evidence="2 3">Welgevonden</strain>
    </source>
</reference>
<proteinExistence type="predicted"/>
<feature type="transmembrane region" description="Helical" evidence="1">
    <location>
        <begin position="403"/>
        <end position="425"/>
    </location>
</feature>
<evidence type="ECO:0000313" key="3">
    <source>
        <dbReference type="Proteomes" id="UP000001021"/>
    </source>
</evidence>
<feature type="transmembrane region" description="Helical" evidence="1">
    <location>
        <begin position="196"/>
        <end position="215"/>
    </location>
</feature>
<dbReference type="KEGG" id="erw:ERWE_CDS_08960"/>
<dbReference type="AlphaFoldDB" id="A0A0H3M9F8"/>
<dbReference type="GeneID" id="33057625"/>
<keyword evidence="1" id="KW-0812">Transmembrane</keyword>
<feature type="transmembrane region" description="Helical" evidence="1">
    <location>
        <begin position="343"/>
        <end position="363"/>
    </location>
</feature>
<dbReference type="RefSeq" id="WP_011155524.1">
    <property type="nucleotide sequence ID" value="NC_005295.2"/>
</dbReference>
<evidence type="ECO:0000256" key="1">
    <source>
        <dbReference type="SAM" id="Phobius"/>
    </source>
</evidence>
<organism evidence="2 3">
    <name type="scientific">Ehrlichia ruminantium (strain Welgevonden)</name>
    <dbReference type="NCBI Taxonomy" id="254945"/>
    <lineage>
        <taxon>Bacteria</taxon>
        <taxon>Pseudomonadati</taxon>
        <taxon>Pseudomonadota</taxon>
        <taxon>Alphaproteobacteria</taxon>
        <taxon>Rickettsiales</taxon>
        <taxon>Anaplasmataceae</taxon>
        <taxon>Ehrlichia</taxon>
    </lineage>
</organism>
<evidence type="ECO:0000313" key="2">
    <source>
        <dbReference type="EMBL" id="CAI27390.1"/>
    </source>
</evidence>
<name>A0A0H3M9F8_EHRRW</name>
<accession>A0A0H3M9F8</accession>
<dbReference type="HOGENOM" id="CLU_516530_0_0_5"/>
<dbReference type="KEGG" id="eru:Erum8450"/>
<dbReference type="Proteomes" id="UP000001021">
    <property type="component" value="Chromosome"/>
</dbReference>
<protein>
    <submittedName>
        <fullName evidence="2">Uncharacterized protein</fullName>
    </submittedName>
</protein>
<dbReference type="EMBL" id="CR925678">
    <property type="protein sequence ID" value="CAI27390.1"/>
    <property type="molecule type" value="Genomic_DNA"/>
</dbReference>
<keyword evidence="3" id="KW-1185">Reference proteome</keyword>
<keyword evidence="1" id="KW-0472">Membrane</keyword>
<keyword evidence="1" id="KW-1133">Transmembrane helix</keyword>